<keyword evidence="2" id="KW-1185">Reference proteome</keyword>
<sequence length="153" mass="17601">MKANYYLYTFLLVFLITACSKDKFETRPTLEVKEYNTKNLKRAAEGESYWQVTLKYTDKEGDLVGGSLNVTQTRLNQRPLGTGDVNRDSIIGSFAIDNIQDKRTTGELLFRLSHNFLKDSRTENDSLKFNIWLLDRAQNSSDTLVTDMIVIEM</sequence>
<organism evidence="1 2">
    <name type="scientific">Terrimonas rubra</name>
    <dbReference type="NCBI Taxonomy" id="1035890"/>
    <lineage>
        <taxon>Bacteria</taxon>
        <taxon>Pseudomonadati</taxon>
        <taxon>Bacteroidota</taxon>
        <taxon>Chitinophagia</taxon>
        <taxon>Chitinophagales</taxon>
        <taxon>Chitinophagaceae</taxon>
        <taxon>Terrimonas</taxon>
    </lineage>
</organism>
<dbReference type="EMBL" id="JBHUOZ010000003">
    <property type="protein sequence ID" value="MFD2921865.1"/>
    <property type="molecule type" value="Genomic_DNA"/>
</dbReference>
<evidence type="ECO:0000313" key="1">
    <source>
        <dbReference type="EMBL" id="MFD2921865.1"/>
    </source>
</evidence>
<name>A0ABW6ABJ6_9BACT</name>
<reference evidence="2" key="1">
    <citation type="journal article" date="2019" name="Int. J. Syst. Evol. Microbiol.">
        <title>The Global Catalogue of Microorganisms (GCM) 10K type strain sequencing project: providing services to taxonomists for standard genome sequencing and annotation.</title>
        <authorList>
            <consortium name="The Broad Institute Genomics Platform"/>
            <consortium name="The Broad Institute Genome Sequencing Center for Infectious Disease"/>
            <person name="Wu L."/>
            <person name="Ma J."/>
        </authorList>
    </citation>
    <scope>NUCLEOTIDE SEQUENCE [LARGE SCALE GENOMIC DNA]</scope>
    <source>
        <strain evidence="2">KCTC 23299</strain>
    </source>
</reference>
<evidence type="ECO:0000313" key="2">
    <source>
        <dbReference type="Proteomes" id="UP001597511"/>
    </source>
</evidence>
<accession>A0ABW6ABJ6</accession>
<dbReference type="Proteomes" id="UP001597511">
    <property type="component" value="Unassembled WGS sequence"/>
</dbReference>
<gene>
    <name evidence="1" type="ORF">ACFS6H_19250</name>
</gene>
<dbReference type="RefSeq" id="WP_386103002.1">
    <property type="nucleotide sequence ID" value="NZ_JBHUOZ010000003.1"/>
</dbReference>
<protein>
    <submittedName>
        <fullName evidence="1">Uncharacterized protein</fullName>
    </submittedName>
</protein>
<comment type="caution">
    <text evidence="1">The sequence shown here is derived from an EMBL/GenBank/DDBJ whole genome shotgun (WGS) entry which is preliminary data.</text>
</comment>
<proteinExistence type="predicted"/>
<dbReference type="PROSITE" id="PS51257">
    <property type="entry name" value="PROKAR_LIPOPROTEIN"/>
    <property type="match status" value="1"/>
</dbReference>